<dbReference type="PROSITE" id="PS50893">
    <property type="entry name" value="ABC_TRANSPORTER_2"/>
    <property type="match status" value="1"/>
</dbReference>
<evidence type="ECO:0000256" key="2">
    <source>
        <dbReference type="ARBA" id="ARBA00022741"/>
    </source>
</evidence>
<organism evidence="5 6">
    <name type="scientific">Inquilinus ginsengisoli</name>
    <dbReference type="NCBI Taxonomy" id="363840"/>
    <lineage>
        <taxon>Bacteria</taxon>
        <taxon>Pseudomonadati</taxon>
        <taxon>Pseudomonadota</taxon>
        <taxon>Alphaproteobacteria</taxon>
        <taxon>Rhodospirillales</taxon>
        <taxon>Rhodospirillaceae</taxon>
        <taxon>Inquilinus</taxon>
    </lineage>
</organism>
<dbReference type="InterPro" id="IPR003593">
    <property type="entry name" value="AAA+_ATPase"/>
</dbReference>
<evidence type="ECO:0000256" key="3">
    <source>
        <dbReference type="ARBA" id="ARBA00022840"/>
    </source>
</evidence>
<dbReference type="SMART" id="SM00382">
    <property type="entry name" value="AAA"/>
    <property type="match status" value="1"/>
</dbReference>
<dbReference type="RefSeq" id="WP_309792436.1">
    <property type="nucleotide sequence ID" value="NZ_JAVDPW010000002.1"/>
</dbReference>
<evidence type="ECO:0000256" key="1">
    <source>
        <dbReference type="ARBA" id="ARBA00022448"/>
    </source>
</evidence>
<feature type="domain" description="ABC transporter" evidence="4">
    <location>
        <begin position="11"/>
        <end position="247"/>
    </location>
</feature>
<gene>
    <name evidence="5" type="ORF">E9232_000946</name>
</gene>
<evidence type="ECO:0000313" key="5">
    <source>
        <dbReference type="EMBL" id="MDR6288439.1"/>
    </source>
</evidence>
<dbReference type="EMBL" id="JAVDPW010000002">
    <property type="protein sequence ID" value="MDR6288439.1"/>
    <property type="molecule type" value="Genomic_DNA"/>
</dbReference>
<dbReference type="Gene3D" id="3.40.50.300">
    <property type="entry name" value="P-loop containing nucleotide triphosphate hydrolases"/>
    <property type="match status" value="1"/>
</dbReference>
<protein>
    <submittedName>
        <fullName evidence="5">Iron(III) transport system ATP-binding protein</fullName>
    </submittedName>
</protein>
<proteinExistence type="predicted"/>
<keyword evidence="6" id="KW-1185">Reference proteome</keyword>
<evidence type="ECO:0000313" key="6">
    <source>
        <dbReference type="Proteomes" id="UP001262410"/>
    </source>
</evidence>
<keyword evidence="3 5" id="KW-0067">ATP-binding</keyword>
<sequence length="363" mass="38862">MNAITRMDIAVGLSGISKSFGSLTVLDDVTLTVAEGSFTSLLGPSGCGKTTLLNIIGGLDRPTAGEIRFGSDPIYSDRQGINVPTERRNIGYVFQSYALWPHMTVLQNVGYALKIRRAPAAERQQRSREMLEKLELGALADRYPFQLSGGQQQRVAIARSLVYRPRLLLLDEPLSNLDAQLRERARAWLRSVHDSFGLTTILVTHDQSEALSMSDQVVLLSRGSVEQVGTAAEVYERPRTAHVAEFVGGANLIPGRIGASGTEVMTEAGITVAARTTSALAEGTPICVAIRPQKIRLLAPGDAAEGAGTVLPFTPGTVLYQGSSFEITGSTPLGDLRVLADRAPPAQDARVLLPAEDCLCVNP</sequence>
<dbReference type="PANTHER" id="PTHR42781:SF4">
    <property type="entry name" value="SPERMIDINE_PUTRESCINE IMPORT ATP-BINDING PROTEIN POTA"/>
    <property type="match status" value="1"/>
</dbReference>
<dbReference type="Pfam" id="PF00005">
    <property type="entry name" value="ABC_tran"/>
    <property type="match status" value="1"/>
</dbReference>
<dbReference type="InterPro" id="IPR003439">
    <property type="entry name" value="ABC_transporter-like_ATP-bd"/>
</dbReference>
<keyword evidence="2" id="KW-0547">Nucleotide-binding</keyword>
<accession>A0ABU1JLL9</accession>
<dbReference type="PANTHER" id="PTHR42781">
    <property type="entry name" value="SPERMIDINE/PUTRESCINE IMPORT ATP-BINDING PROTEIN POTA"/>
    <property type="match status" value="1"/>
</dbReference>
<dbReference type="InterPro" id="IPR008995">
    <property type="entry name" value="Mo/tungstate-bd_C_term_dom"/>
</dbReference>
<dbReference type="GO" id="GO:0005524">
    <property type="term" value="F:ATP binding"/>
    <property type="evidence" value="ECO:0007669"/>
    <property type="project" value="UniProtKB-KW"/>
</dbReference>
<name>A0ABU1JLL9_9PROT</name>
<dbReference type="SUPFAM" id="SSF52540">
    <property type="entry name" value="P-loop containing nucleoside triphosphate hydrolases"/>
    <property type="match status" value="1"/>
</dbReference>
<evidence type="ECO:0000259" key="4">
    <source>
        <dbReference type="PROSITE" id="PS50893"/>
    </source>
</evidence>
<dbReference type="Proteomes" id="UP001262410">
    <property type="component" value="Unassembled WGS sequence"/>
</dbReference>
<dbReference type="InterPro" id="IPR027417">
    <property type="entry name" value="P-loop_NTPase"/>
</dbReference>
<dbReference type="InterPro" id="IPR050093">
    <property type="entry name" value="ABC_SmlMolc_Importer"/>
</dbReference>
<dbReference type="Gene3D" id="2.40.50.100">
    <property type="match status" value="1"/>
</dbReference>
<dbReference type="PROSITE" id="PS00211">
    <property type="entry name" value="ABC_TRANSPORTER_1"/>
    <property type="match status" value="1"/>
</dbReference>
<reference evidence="5 6" key="1">
    <citation type="submission" date="2023-07" db="EMBL/GenBank/DDBJ databases">
        <title>Sorghum-associated microbial communities from plants grown in Nebraska, USA.</title>
        <authorList>
            <person name="Schachtman D."/>
        </authorList>
    </citation>
    <scope>NUCLEOTIDE SEQUENCE [LARGE SCALE GENOMIC DNA]</scope>
    <source>
        <strain evidence="5 6">584</strain>
    </source>
</reference>
<dbReference type="InterPro" id="IPR017871">
    <property type="entry name" value="ABC_transporter-like_CS"/>
</dbReference>
<keyword evidence="1" id="KW-0813">Transport</keyword>
<comment type="caution">
    <text evidence="5">The sequence shown here is derived from an EMBL/GenBank/DDBJ whole genome shotgun (WGS) entry which is preliminary data.</text>
</comment>
<dbReference type="SUPFAM" id="SSF50331">
    <property type="entry name" value="MOP-like"/>
    <property type="match status" value="1"/>
</dbReference>